<dbReference type="InterPro" id="IPR000792">
    <property type="entry name" value="Tscrpt_reg_LuxR_C"/>
</dbReference>
<dbReference type="Gene3D" id="1.10.10.10">
    <property type="entry name" value="Winged helix-like DNA-binding domain superfamily/Winged helix DNA-binding domain"/>
    <property type="match status" value="1"/>
</dbReference>
<dbReference type="InterPro" id="IPR036388">
    <property type="entry name" value="WH-like_DNA-bd_sf"/>
</dbReference>
<proteinExistence type="predicted"/>
<dbReference type="SMART" id="SM00421">
    <property type="entry name" value="HTH_LUXR"/>
    <property type="match status" value="1"/>
</dbReference>
<dbReference type="GO" id="GO:0006355">
    <property type="term" value="P:regulation of DNA-templated transcription"/>
    <property type="evidence" value="ECO:0007669"/>
    <property type="project" value="InterPro"/>
</dbReference>
<dbReference type="AlphaFoldDB" id="Q9F679"/>
<feature type="domain" description="HTH luxR-type" evidence="1">
    <location>
        <begin position="239"/>
        <end position="266"/>
    </location>
</feature>
<gene>
    <name evidence="2" type="primary">salC</name>
</gene>
<name>Q9F679_PSESY</name>
<organism evidence="2">
    <name type="scientific">Pseudomonas syringae pv. syringae</name>
    <dbReference type="NCBI Taxonomy" id="321"/>
    <lineage>
        <taxon>Bacteria</taxon>
        <taxon>Pseudomonadati</taxon>
        <taxon>Pseudomonadota</taxon>
        <taxon>Gammaproteobacteria</taxon>
        <taxon>Pseudomonadales</taxon>
        <taxon>Pseudomonadaceae</taxon>
        <taxon>Pseudomonas</taxon>
        <taxon>Pseudomonas syringae</taxon>
    </lineage>
</organism>
<dbReference type="Pfam" id="PF00196">
    <property type="entry name" value="GerE"/>
    <property type="match status" value="1"/>
</dbReference>
<accession>Q9F679</accession>
<sequence length="283" mass="31715">MIFRNGHMNRQVNAKDEVKTHIYLELGKLVSSVGDDMFLSNMYQLINTSLAVSRVELSEWTVDDSQATVTDVQLLGYAGAELNPQMQTVCPTRARHRSDHPLVKRVLEVEDDLLIHLNARMKNQQGNDCLGTSHQCSMISRKANRCCVISLHRPQADKDYSLQELSFLKYLSEALLPLSERHARVHRQSGMKNAGGMLSHGSVPIEYKYLQREFNERLLACDVSLSAREKEACLEFLAGGTVPEIAEKLCVKSSSIETYLKRSAAKLGISGRHGLAKWMIGAE</sequence>
<protein>
    <submittedName>
        <fullName evidence="2">Putative DNA-binding protein SalC</fullName>
    </submittedName>
</protein>
<dbReference type="EMBL" id="AF297011">
    <property type="protein sequence ID" value="AAG22806.1"/>
    <property type="molecule type" value="Genomic_DNA"/>
</dbReference>
<dbReference type="InterPro" id="IPR016032">
    <property type="entry name" value="Sig_transdc_resp-reg_C-effctor"/>
</dbReference>
<dbReference type="PROSITE" id="PS00622">
    <property type="entry name" value="HTH_LUXR_1"/>
    <property type="match status" value="1"/>
</dbReference>
<dbReference type="GO" id="GO:0003677">
    <property type="term" value="F:DNA binding"/>
    <property type="evidence" value="ECO:0007669"/>
    <property type="project" value="UniProtKB-KW"/>
</dbReference>
<reference evidence="2" key="2">
    <citation type="submission" date="2000-08" db="EMBL/GenBank/DDBJ databases">
        <authorList>
            <person name="Kinscherf T.G."/>
        </authorList>
    </citation>
    <scope>NUCLEOTIDE SEQUENCE</scope>
    <source>
        <strain evidence="2">B728a</strain>
    </source>
</reference>
<dbReference type="SUPFAM" id="SSF46894">
    <property type="entry name" value="C-terminal effector domain of the bipartite response regulators"/>
    <property type="match status" value="1"/>
</dbReference>
<evidence type="ECO:0000259" key="1">
    <source>
        <dbReference type="PROSITE" id="PS00622"/>
    </source>
</evidence>
<keyword evidence="2" id="KW-0238">DNA-binding</keyword>
<reference evidence="2" key="1">
    <citation type="submission" date="2000-08" db="EMBL/GenBank/DDBJ databases">
        <title>SalA-syrE region of the Pseudomonas syringae B728a lipodepsipeptide-associated pathogenicity island.</title>
        <authorList>
            <person name="Kinscherf T.G."/>
            <person name="Willis D.K."/>
        </authorList>
    </citation>
    <scope>NUCLEOTIDE SEQUENCE</scope>
    <source>
        <strain evidence="2">B728a</strain>
    </source>
</reference>
<evidence type="ECO:0000313" key="2">
    <source>
        <dbReference type="EMBL" id="AAG22806.1"/>
    </source>
</evidence>